<accession>A0AAN0M9Q6</accession>
<dbReference type="Proteomes" id="UP001451782">
    <property type="component" value="Chromosome"/>
</dbReference>
<keyword evidence="1" id="KW-1133">Transmembrane helix</keyword>
<feature type="transmembrane region" description="Helical" evidence="1">
    <location>
        <begin position="31"/>
        <end position="47"/>
    </location>
</feature>
<gene>
    <name evidence="2" type="ORF">AABB28_02150</name>
</gene>
<keyword evidence="1" id="KW-0812">Transmembrane</keyword>
<evidence type="ECO:0000256" key="1">
    <source>
        <dbReference type="SAM" id="Phobius"/>
    </source>
</evidence>
<name>A0AAN0M9Q6_9RHOB</name>
<organism evidence="2 3">
    <name type="scientific">Yoonia algicola</name>
    <dbReference type="NCBI Taxonomy" id="3137368"/>
    <lineage>
        <taxon>Bacteria</taxon>
        <taxon>Pseudomonadati</taxon>
        <taxon>Pseudomonadota</taxon>
        <taxon>Alphaproteobacteria</taxon>
        <taxon>Rhodobacterales</taxon>
        <taxon>Paracoccaceae</taxon>
        <taxon>Yoonia</taxon>
    </lineage>
</organism>
<dbReference type="AlphaFoldDB" id="A0AAN0M9Q6"/>
<feature type="transmembrane region" description="Helical" evidence="1">
    <location>
        <begin position="6"/>
        <end position="24"/>
    </location>
</feature>
<keyword evidence="3" id="KW-1185">Reference proteome</keyword>
<dbReference type="Pfam" id="PF10658">
    <property type="entry name" value="DUF2484"/>
    <property type="match status" value="1"/>
</dbReference>
<evidence type="ECO:0000313" key="3">
    <source>
        <dbReference type="Proteomes" id="UP001451782"/>
    </source>
</evidence>
<reference evidence="2 3" key="1">
    <citation type="submission" date="2024-04" db="EMBL/GenBank/DDBJ databases">
        <title>Phylogenomic analyses of a clade within the roseobacter group suggest taxonomic reassignments of species of the genera Aestuariivita, Citreicella, Loktanella, Nautella, Pelagibaca, Ruegeria, Thalassobius, Thiobacimonas and Tropicibacter, and the proposal o.</title>
        <authorList>
            <person name="Jeon C.O."/>
        </authorList>
    </citation>
    <scope>NUCLEOTIDE SEQUENCE [LARGE SCALE GENOMIC DNA]</scope>
    <source>
        <strain evidence="2 3">G8-12</strain>
    </source>
</reference>
<proteinExistence type="predicted"/>
<sequence length="83" mass="9495">MTDPVILIGLWVVLAFVMSAFPSNDNHWRRAYVLIAIGVPLLVWITLQDGIFVGLLGLLVGGLVLRWPVYFFWQWIKKNLARS</sequence>
<dbReference type="EMBL" id="CP151762">
    <property type="protein sequence ID" value="WZU64136.1"/>
    <property type="molecule type" value="Genomic_DNA"/>
</dbReference>
<keyword evidence="1" id="KW-0472">Membrane</keyword>
<dbReference type="RefSeq" id="WP_342070503.1">
    <property type="nucleotide sequence ID" value="NZ_CP151762.1"/>
</dbReference>
<dbReference type="InterPro" id="IPR018919">
    <property type="entry name" value="DUF2484"/>
</dbReference>
<protein>
    <submittedName>
        <fullName evidence="2">DUF2484 family protein</fullName>
    </submittedName>
</protein>
<dbReference type="KEGG" id="yag:AABB28_02150"/>
<evidence type="ECO:0000313" key="2">
    <source>
        <dbReference type="EMBL" id="WZU64136.1"/>
    </source>
</evidence>
<feature type="transmembrane region" description="Helical" evidence="1">
    <location>
        <begin position="53"/>
        <end position="73"/>
    </location>
</feature>